<dbReference type="InterPro" id="IPR000086">
    <property type="entry name" value="NUDIX_hydrolase_dom"/>
</dbReference>
<dbReference type="SUPFAM" id="SSF55811">
    <property type="entry name" value="Nudix"/>
    <property type="match status" value="1"/>
</dbReference>
<dbReference type="STRING" id="568899.SAMN05192534_102188"/>
<dbReference type="GO" id="GO:0016787">
    <property type="term" value="F:hydrolase activity"/>
    <property type="evidence" value="ECO:0007669"/>
    <property type="project" value="UniProtKB-KW"/>
</dbReference>
<comment type="cofactor">
    <cofactor evidence="1">
        <name>Mg(2+)</name>
        <dbReference type="ChEBI" id="CHEBI:18420"/>
    </cofactor>
</comment>
<dbReference type="RefSeq" id="WP_091271483.1">
    <property type="nucleotide sequence ID" value="NZ_FNDK01000002.1"/>
</dbReference>
<evidence type="ECO:0000313" key="5">
    <source>
        <dbReference type="Proteomes" id="UP000199163"/>
    </source>
</evidence>
<dbReference type="OrthoDB" id="9800186at2"/>
<evidence type="ECO:0000256" key="1">
    <source>
        <dbReference type="ARBA" id="ARBA00001946"/>
    </source>
</evidence>
<dbReference type="PROSITE" id="PS51462">
    <property type="entry name" value="NUDIX"/>
    <property type="match status" value="1"/>
</dbReference>
<sequence>MQRVTNCVLMDKHQVLMLQKPSRHWWVAPGGKMEAEESVLDSVTREFWEETGVTVKNPMIRGIFTFLIIEKEKTLSEWMMFTFAATAFEGALLDSSPEGMLAWQPQEKVLTLPMAEGDRHILRHILENQGILYGTFRYTSDYQLISSNLQTSGSEGI</sequence>
<dbReference type="AlphaFoldDB" id="A0A1G8AJK8"/>
<feature type="domain" description="Nudix hydrolase" evidence="3">
    <location>
        <begin position="1"/>
        <end position="127"/>
    </location>
</feature>
<name>A0A1G8AJK8_9BACI</name>
<evidence type="ECO:0000313" key="4">
    <source>
        <dbReference type="EMBL" id="SDH21079.1"/>
    </source>
</evidence>
<dbReference type="Pfam" id="PF00293">
    <property type="entry name" value="NUDIX"/>
    <property type="match status" value="1"/>
</dbReference>
<proteinExistence type="predicted"/>
<keyword evidence="2" id="KW-0378">Hydrolase</keyword>
<dbReference type="CDD" id="cd18886">
    <property type="entry name" value="NUDIX_MutT_Nudt1"/>
    <property type="match status" value="1"/>
</dbReference>
<dbReference type="InterPro" id="IPR015797">
    <property type="entry name" value="NUDIX_hydrolase-like_dom_sf"/>
</dbReference>
<accession>A0A1G8AJK8</accession>
<evidence type="ECO:0000256" key="2">
    <source>
        <dbReference type="ARBA" id="ARBA00022801"/>
    </source>
</evidence>
<gene>
    <name evidence="4" type="ORF">SAMN05192534_102188</name>
</gene>
<dbReference type="PANTHER" id="PTHR43046:SF2">
    <property type="entry name" value="8-OXO-DGTP DIPHOSPHATASE-RELATED"/>
    <property type="match status" value="1"/>
</dbReference>
<dbReference type="EMBL" id="FNDK01000002">
    <property type="protein sequence ID" value="SDH21079.1"/>
    <property type="molecule type" value="Genomic_DNA"/>
</dbReference>
<organism evidence="4 5">
    <name type="scientific">Alteribacillus persepolensis</name>
    <dbReference type="NCBI Taxonomy" id="568899"/>
    <lineage>
        <taxon>Bacteria</taxon>
        <taxon>Bacillati</taxon>
        <taxon>Bacillota</taxon>
        <taxon>Bacilli</taxon>
        <taxon>Bacillales</taxon>
        <taxon>Bacillaceae</taxon>
        <taxon>Alteribacillus</taxon>
    </lineage>
</organism>
<dbReference type="PANTHER" id="PTHR43046">
    <property type="entry name" value="GDP-MANNOSE MANNOSYL HYDROLASE"/>
    <property type="match status" value="1"/>
</dbReference>
<protein>
    <submittedName>
        <fullName evidence="4">8-oxo-dGTP diphosphatase</fullName>
    </submittedName>
</protein>
<dbReference type="Proteomes" id="UP000199163">
    <property type="component" value="Unassembled WGS sequence"/>
</dbReference>
<reference evidence="4 5" key="1">
    <citation type="submission" date="2016-10" db="EMBL/GenBank/DDBJ databases">
        <authorList>
            <person name="de Groot N.N."/>
        </authorList>
    </citation>
    <scope>NUCLEOTIDE SEQUENCE [LARGE SCALE GENOMIC DNA]</scope>
    <source>
        <strain evidence="4 5">DSM 21632</strain>
    </source>
</reference>
<dbReference type="Gene3D" id="3.90.79.10">
    <property type="entry name" value="Nucleoside Triphosphate Pyrophosphohydrolase"/>
    <property type="match status" value="1"/>
</dbReference>
<keyword evidence="5" id="KW-1185">Reference proteome</keyword>
<evidence type="ECO:0000259" key="3">
    <source>
        <dbReference type="PROSITE" id="PS51462"/>
    </source>
</evidence>